<evidence type="ECO:0000313" key="2">
    <source>
        <dbReference type="EMBL" id="KAF1954640.1"/>
    </source>
</evidence>
<sequence length="269" mass="30106">MNSSSQPMPLGNTKSSPTGTPPLWASSTQTVRSFDAKSQTSSTASSGPKSTHSSRNIISIITMTLSYVPIWPRIKTFLRKMLHSDHDSPPPTPWHEQWQRDIEVEVQIPGHPRRVGVAMIDTQCPIDAMSCEFASLLGISVDSDPPTKKPIMRTVLKETVHTLGKVQVRWHLKENNVPFDHQLHVDPHYQPGVLNIIDGTAGFDVIIGQKTIAELGLLDRSKKLIGPYFRGAPPKIDESKVPEQQEAADKRRQLELEAMKRDQEKKDQK</sequence>
<dbReference type="EMBL" id="ML976998">
    <property type="protein sequence ID" value="KAF1954640.1"/>
    <property type="molecule type" value="Genomic_DNA"/>
</dbReference>
<feature type="compositionally biased region" description="Polar residues" evidence="1">
    <location>
        <begin position="1"/>
        <end position="18"/>
    </location>
</feature>
<accession>A0A6A5TRP9</accession>
<feature type="compositionally biased region" description="Basic and acidic residues" evidence="1">
    <location>
        <begin position="235"/>
        <end position="269"/>
    </location>
</feature>
<dbReference type="AlphaFoldDB" id="A0A6A5TRP9"/>
<name>A0A6A5TRP9_9PLEO</name>
<protein>
    <submittedName>
        <fullName evidence="2">Uncharacterized protein</fullName>
    </submittedName>
</protein>
<evidence type="ECO:0000256" key="1">
    <source>
        <dbReference type="SAM" id="MobiDB-lite"/>
    </source>
</evidence>
<dbReference type="CDD" id="cd00303">
    <property type="entry name" value="retropepsin_like"/>
    <property type="match status" value="1"/>
</dbReference>
<keyword evidence="3" id="KW-1185">Reference proteome</keyword>
<gene>
    <name evidence="2" type="ORF">CC80DRAFT_123237</name>
</gene>
<proteinExistence type="predicted"/>
<feature type="compositionally biased region" description="Polar residues" evidence="1">
    <location>
        <begin position="25"/>
        <end position="53"/>
    </location>
</feature>
<dbReference type="Proteomes" id="UP000800035">
    <property type="component" value="Unassembled WGS sequence"/>
</dbReference>
<organism evidence="2 3">
    <name type="scientific">Byssothecium circinans</name>
    <dbReference type="NCBI Taxonomy" id="147558"/>
    <lineage>
        <taxon>Eukaryota</taxon>
        <taxon>Fungi</taxon>
        <taxon>Dikarya</taxon>
        <taxon>Ascomycota</taxon>
        <taxon>Pezizomycotina</taxon>
        <taxon>Dothideomycetes</taxon>
        <taxon>Pleosporomycetidae</taxon>
        <taxon>Pleosporales</taxon>
        <taxon>Massarineae</taxon>
        <taxon>Massarinaceae</taxon>
        <taxon>Byssothecium</taxon>
    </lineage>
</organism>
<evidence type="ECO:0000313" key="3">
    <source>
        <dbReference type="Proteomes" id="UP000800035"/>
    </source>
</evidence>
<feature type="region of interest" description="Disordered" evidence="1">
    <location>
        <begin position="231"/>
        <end position="269"/>
    </location>
</feature>
<reference evidence="2" key="1">
    <citation type="journal article" date="2020" name="Stud. Mycol.">
        <title>101 Dothideomycetes genomes: a test case for predicting lifestyles and emergence of pathogens.</title>
        <authorList>
            <person name="Haridas S."/>
            <person name="Albert R."/>
            <person name="Binder M."/>
            <person name="Bloem J."/>
            <person name="Labutti K."/>
            <person name="Salamov A."/>
            <person name="Andreopoulos B."/>
            <person name="Baker S."/>
            <person name="Barry K."/>
            <person name="Bills G."/>
            <person name="Bluhm B."/>
            <person name="Cannon C."/>
            <person name="Castanera R."/>
            <person name="Culley D."/>
            <person name="Daum C."/>
            <person name="Ezra D."/>
            <person name="Gonzalez J."/>
            <person name="Henrissat B."/>
            <person name="Kuo A."/>
            <person name="Liang C."/>
            <person name="Lipzen A."/>
            <person name="Lutzoni F."/>
            <person name="Magnuson J."/>
            <person name="Mondo S."/>
            <person name="Nolan M."/>
            <person name="Ohm R."/>
            <person name="Pangilinan J."/>
            <person name="Park H.-J."/>
            <person name="Ramirez L."/>
            <person name="Alfaro M."/>
            <person name="Sun H."/>
            <person name="Tritt A."/>
            <person name="Yoshinaga Y."/>
            <person name="Zwiers L.-H."/>
            <person name="Turgeon B."/>
            <person name="Goodwin S."/>
            <person name="Spatafora J."/>
            <person name="Crous P."/>
            <person name="Grigoriev I."/>
        </authorList>
    </citation>
    <scope>NUCLEOTIDE SEQUENCE</scope>
    <source>
        <strain evidence="2">CBS 675.92</strain>
    </source>
</reference>
<feature type="region of interest" description="Disordered" evidence="1">
    <location>
        <begin position="1"/>
        <end position="53"/>
    </location>
</feature>